<evidence type="ECO:0000313" key="2">
    <source>
        <dbReference type="EMBL" id="QJC54799.1"/>
    </source>
</evidence>
<evidence type="ECO:0000313" key="3">
    <source>
        <dbReference type="Proteomes" id="UP000502041"/>
    </source>
</evidence>
<gene>
    <name evidence="2" type="ORF">HC248_00061</name>
</gene>
<evidence type="ECO:0000256" key="1">
    <source>
        <dbReference type="SAM" id="MobiDB-lite"/>
    </source>
</evidence>
<proteinExistence type="predicted"/>
<dbReference type="AlphaFoldDB" id="A0A6H2H4L7"/>
<feature type="region of interest" description="Disordered" evidence="1">
    <location>
        <begin position="51"/>
        <end position="71"/>
    </location>
</feature>
<keyword evidence="3" id="KW-1185">Reference proteome</keyword>
<dbReference type="KEGG" id="pvac:HC248_00061"/>
<sequence>MPQRNAPNLIKSLSDLNNLSEIVVDKRLGQRASSKKNRRNRHYEKQFLRNALTHGLESEDDESPGDIGQGQ</sequence>
<accession>A0A6H2H4L7</accession>
<dbReference type="RefSeq" id="WP_168920737.1">
    <property type="nucleotide sequence ID" value="NZ_CP051461.1"/>
</dbReference>
<dbReference type="EMBL" id="CP051461">
    <property type="protein sequence ID" value="QJC54799.1"/>
    <property type="molecule type" value="Genomic_DNA"/>
</dbReference>
<organism evidence="2 3">
    <name type="scientific">Polaromonas vacuolata</name>
    <dbReference type="NCBI Taxonomy" id="37448"/>
    <lineage>
        <taxon>Bacteria</taxon>
        <taxon>Pseudomonadati</taxon>
        <taxon>Pseudomonadota</taxon>
        <taxon>Betaproteobacteria</taxon>
        <taxon>Burkholderiales</taxon>
        <taxon>Comamonadaceae</taxon>
        <taxon>Polaromonas</taxon>
    </lineage>
</organism>
<reference evidence="2 3" key="1">
    <citation type="submission" date="2020-04" db="EMBL/GenBank/DDBJ databases">
        <title>Complete genome of a Psychrophilic, Marine, Gas Vacuolate Bacterium Polaromonas vacuolata KCTC 22033T.</title>
        <authorList>
            <person name="Hwang K."/>
            <person name="Kim K.M."/>
        </authorList>
    </citation>
    <scope>NUCLEOTIDE SEQUENCE [LARGE SCALE GENOMIC DNA]</scope>
    <source>
        <strain evidence="2 3">KCTC 22033</strain>
    </source>
</reference>
<protein>
    <submittedName>
        <fullName evidence="2">Uncharacterized protein</fullName>
    </submittedName>
</protein>
<name>A0A6H2H4L7_9BURK</name>
<dbReference type="Proteomes" id="UP000502041">
    <property type="component" value="Chromosome"/>
</dbReference>